<dbReference type="PROSITE" id="PS51687">
    <property type="entry name" value="SAM_MT_RNA_M5U"/>
    <property type="match status" value="1"/>
</dbReference>
<dbReference type="Pfam" id="PF05958">
    <property type="entry name" value="tRNA_U5-meth_tr"/>
    <property type="match status" value="1"/>
</dbReference>
<name>A0A5E7ZNL7_9SPHN</name>
<evidence type="ECO:0000256" key="5">
    <source>
        <dbReference type="PROSITE-ProRule" id="PRU10015"/>
    </source>
</evidence>
<feature type="binding site" evidence="4">
    <location>
        <position position="336"/>
    </location>
    <ligand>
        <name>S-adenosyl-L-methionine</name>
        <dbReference type="ChEBI" id="CHEBI:59789"/>
    </ligand>
</feature>
<keyword evidence="2 4" id="KW-0808">Transferase</keyword>
<keyword evidence="3 4" id="KW-0949">S-adenosyl-L-methionine</keyword>
<evidence type="ECO:0000313" key="7">
    <source>
        <dbReference type="Proteomes" id="UP000326857"/>
    </source>
</evidence>
<feature type="binding site" evidence="4">
    <location>
        <position position="245"/>
    </location>
    <ligand>
        <name>S-adenosyl-L-methionine</name>
        <dbReference type="ChEBI" id="CHEBI:59789"/>
    </ligand>
</feature>
<sequence length="411" mass="44037">MRQSGAMTSESTIDTIIRVAARGDGITVDGRHAPLSAPGDTLAADGTVTPGPHHQTPPCVHFPTCGGCQLQHLDDQSYAAFVTDRIASALDGQDLSAPIRTPHISPVRSRRRATLHAEGKGGKITLGFTAEKAHTIVDIKECWILDPRLFALVQPLRQLLRRLNFRRRADIHLTLADQGADILITGFAPEGLAAAEALTKFCEDHKIARVAFDDGLGPETRWEPDAVTITLGGVPVPLPPASFLQATPDGEAALTAAVLEAIGKATTVADLFAGLGTFTMAIPAKVYAAEGARDALASLKAAAHSTQRPVYPEHRDLYRRPLTVAELDRFDAVVIDPPRSGAREQATALADCKTPVIAYVSCNPATFARDAKELCDAGWRIDWVQPVGQFRWSTHVELAAKFTRPAPPPSS</sequence>
<organism evidence="6 7">
    <name type="scientific">Sphingomonas aurantiaca</name>
    <dbReference type="NCBI Taxonomy" id="185949"/>
    <lineage>
        <taxon>Bacteria</taxon>
        <taxon>Pseudomonadati</taxon>
        <taxon>Pseudomonadota</taxon>
        <taxon>Alphaproteobacteria</taxon>
        <taxon>Sphingomonadales</taxon>
        <taxon>Sphingomonadaceae</taxon>
        <taxon>Sphingomonas</taxon>
    </lineage>
</organism>
<protein>
    <submittedName>
        <fullName evidence="6">Putative enzyme</fullName>
        <ecNumber evidence="6">2.1.1.-</ecNumber>
    </submittedName>
</protein>
<dbReference type="Gene3D" id="3.40.50.150">
    <property type="entry name" value="Vaccinia Virus protein VP39"/>
    <property type="match status" value="1"/>
</dbReference>
<evidence type="ECO:0000256" key="3">
    <source>
        <dbReference type="ARBA" id="ARBA00022691"/>
    </source>
</evidence>
<dbReference type="InterPro" id="IPR010280">
    <property type="entry name" value="U5_MeTrfase_fam"/>
</dbReference>
<keyword evidence="1 4" id="KW-0489">Methyltransferase</keyword>
<comment type="similarity">
    <text evidence="4">Belongs to the class I-like SAM-binding methyltransferase superfamily. RNA M5U methyltransferase family.</text>
</comment>
<feature type="binding site" evidence="4">
    <location>
        <position position="272"/>
    </location>
    <ligand>
        <name>S-adenosyl-L-methionine</name>
        <dbReference type="ChEBI" id="CHEBI:59789"/>
    </ligand>
</feature>
<evidence type="ECO:0000256" key="2">
    <source>
        <dbReference type="ARBA" id="ARBA00022679"/>
    </source>
</evidence>
<dbReference type="GO" id="GO:0070041">
    <property type="term" value="F:rRNA (uridine-C5-)-methyltransferase activity"/>
    <property type="evidence" value="ECO:0007669"/>
    <property type="project" value="TreeGrafter"/>
</dbReference>
<dbReference type="InterPro" id="IPR030390">
    <property type="entry name" value="MeTrfase_TrmA_AS"/>
</dbReference>
<dbReference type="SUPFAM" id="SSF53335">
    <property type="entry name" value="S-adenosyl-L-methionine-dependent methyltransferases"/>
    <property type="match status" value="1"/>
</dbReference>
<evidence type="ECO:0000313" key="6">
    <source>
        <dbReference type="EMBL" id="VVT20780.1"/>
    </source>
</evidence>
<dbReference type="InterPro" id="IPR029063">
    <property type="entry name" value="SAM-dependent_MTases_sf"/>
</dbReference>
<dbReference type="EC" id="2.1.1.-" evidence="6"/>
<feature type="active site" evidence="5">
    <location>
        <position position="362"/>
    </location>
</feature>
<evidence type="ECO:0000256" key="1">
    <source>
        <dbReference type="ARBA" id="ARBA00022603"/>
    </source>
</evidence>
<proteinExistence type="inferred from homology"/>
<dbReference type="Proteomes" id="UP000326857">
    <property type="component" value="Unassembled WGS sequence"/>
</dbReference>
<dbReference type="PROSITE" id="PS01230">
    <property type="entry name" value="TRMA_1"/>
    <property type="match status" value="1"/>
</dbReference>
<dbReference type="EMBL" id="CABVLI010000042">
    <property type="protein sequence ID" value="VVT20780.1"/>
    <property type="molecule type" value="Genomic_DNA"/>
</dbReference>
<dbReference type="PANTHER" id="PTHR11061">
    <property type="entry name" value="RNA M5U METHYLTRANSFERASE"/>
    <property type="match status" value="1"/>
</dbReference>
<evidence type="ECO:0000256" key="4">
    <source>
        <dbReference type="PROSITE-ProRule" id="PRU01024"/>
    </source>
</evidence>
<gene>
    <name evidence="6" type="ORF">SPHINGO391_470111</name>
</gene>
<dbReference type="Gene3D" id="2.40.50.1070">
    <property type="match status" value="1"/>
</dbReference>
<feature type="active site" description="Nucleophile" evidence="4">
    <location>
        <position position="362"/>
    </location>
</feature>
<dbReference type="PANTHER" id="PTHR11061:SF49">
    <property type="entry name" value="23S RRNA (URACIL(1939)-C(5))-METHYLTRANSFERASE RLMD"/>
    <property type="match status" value="1"/>
</dbReference>
<dbReference type="GO" id="GO:0070475">
    <property type="term" value="P:rRNA base methylation"/>
    <property type="evidence" value="ECO:0007669"/>
    <property type="project" value="TreeGrafter"/>
</dbReference>
<reference evidence="6 7" key="1">
    <citation type="submission" date="2019-09" db="EMBL/GenBank/DDBJ databases">
        <authorList>
            <person name="Dittami M. S."/>
        </authorList>
    </citation>
    <scope>NUCLEOTIDE SEQUENCE [LARGE SCALE GENOMIC DNA]</scope>
    <source>
        <strain evidence="6">SPHINGO391</strain>
    </source>
</reference>
<accession>A0A5E7ZNL7</accession>
<feature type="binding site" evidence="4">
    <location>
        <position position="290"/>
    </location>
    <ligand>
        <name>S-adenosyl-L-methionine</name>
        <dbReference type="ChEBI" id="CHEBI:59789"/>
    </ligand>
</feature>
<dbReference type="AlphaFoldDB" id="A0A5E7ZNL7"/>